<sequence length="98" mass="11294">MQNSPTAHLIEDDRPQSRKQRKLLQRLVGHYRQDLIWVILGAVLFLVSGYYTLQHFGYTRFSLDKFPDRITSGVLKGWLAIVNACVFIIDAMMGLDII</sequence>
<feature type="transmembrane region" description="Helical" evidence="1">
    <location>
        <begin position="74"/>
        <end position="95"/>
    </location>
</feature>
<keyword evidence="1" id="KW-1133">Transmembrane helix</keyword>
<evidence type="ECO:0000313" key="2">
    <source>
        <dbReference type="EMBL" id="CAH0391769.1"/>
    </source>
</evidence>
<reference evidence="2" key="1">
    <citation type="submission" date="2021-12" db="EMBL/GenBank/DDBJ databases">
        <authorList>
            <person name="King R."/>
        </authorList>
    </citation>
    <scope>NUCLEOTIDE SEQUENCE</scope>
</reference>
<proteinExistence type="predicted"/>
<organism evidence="2 3">
    <name type="scientific">Bemisia tabaci</name>
    <name type="common">Sweetpotato whitefly</name>
    <name type="synonym">Aleurodes tabaci</name>
    <dbReference type="NCBI Taxonomy" id="7038"/>
    <lineage>
        <taxon>Eukaryota</taxon>
        <taxon>Metazoa</taxon>
        <taxon>Ecdysozoa</taxon>
        <taxon>Arthropoda</taxon>
        <taxon>Hexapoda</taxon>
        <taxon>Insecta</taxon>
        <taxon>Pterygota</taxon>
        <taxon>Neoptera</taxon>
        <taxon>Paraneoptera</taxon>
        <taxon>Hemiptera</taxon>
        <taxon>Sternorrhyncha</taxon>
        <taxon>Aleyrodoidea</taxon>
        <taxon>Aleyrodidae</taxon>
        <taxon>Aleyrodinae</taxon>
        <taxon>Bemisia</taxon>
    </lineage>
</organism>
<dbReference type="Proteomes" id="UP001152759">
    <property type="component" value="Chromosome 6"/>
</dbReference>
<accession>A0A9P0F808</accession>
<dbReference type="EMBL" id="OU963867">
    <property type="protein sequence ID" value="CAH0391769.1"/>
    <property type="molecule type" value="Genomic_DNA"/>
</dbReference>
<evidence type="ECO:0000313" key="3">
    <source>
        <dbReference type="Proteomes" id="UP001152759"/>
    </source>
</evidence>
<gene>
    <name evidence="2" type="ORF">BEMITA_LOCUS10356</name>
</gene>
<dbReference type="AlphaFoldDB" id="A0A9P0F808"/>
<protein>
    <submittedName>
        <fullName evidence="2">Uncharacterized protein</fullName>
    </submittedName>
</protein>
<name>A0A9P0F808_BEMTA</name>
<evidence type="ECO:0000256" key="1">
    <source>
        <dbReference type="SAM" id="Phobius"/>
    </source>
</evidence>
<feature type="transmembrane region" description="Helical" evidence="1">
    <location>
        <begin position="35"/>
        <end position="53"/>
    </location>
</feature>
<keyword evidence="3" id="KW-1185">Reference proteome</keyword>
<keyword evidence="1" id="KW-0472">Membrane</keyword>
<keyword evidence="1" id="KW-0812">Transmembrane</keyword>